<reference evidence="8 9" key="1">
    <citation type="submission" date="2019-10" db="EMBL/GenBank/DDBJ databases">
        <title>Genome sequence of Phaeocystidibacter marisrubri JCM30614 (type strain).</title>
        <authorList>
            <person name="Bowman J.P."/>
        </authorList>
    </citation>
    <scope>NUCLEOTIDE SEQUENCE [LARGE SCALE GENOMIC DNA]</scope>
    <source>
        <strain evidence="8 9">JCM 30614</strain>
    </source>
</reference>
<evidence type="ECO:0000256" key="3">
    <source>
        <dbReference type="ARBA" id="ARBA00022989"/>
    </source>
</evidence>
<evidence type="ECO:0000313" key="8">
    <source>
        <dbReference type="EMBL" id="KAB2817487.1"/>
    </source>
</evidence>
<dbReference type="PANTHER" id="PTHR30518">
    <property type="entry name" value="ENDOLYTIC MUREIN TRANSGLYCOSYLASE"/>
    <property type="match status" value="1"/>
</dbReference>
<keyword evidence="3 7" id="KW-1133">Transmembrane helix</keyword>
<evidence type="ECO:0000256" key="2">
    <source>
        <dbReference type="ARBA" id="ARBA00022692"/>
    </source>
</evidence>
<dbReference type="NCBIfam" id="TIGR00247">
    <property type="entry name" value="endolytic transglycosylase MltG"/>
    <property type="match status" value="1"/>
</dbReference>
<protein>
    <recommendedName>
        <fullName evidence="7">Endolytic murein transglycosylase</fullName>
        <ecNumber evidence="7">4.2.2.29</ecNumber>
    </recommendedName>
    <alternativeName>
        <fullName evidence="7">Peptidoglycan lytic transglycosylase</fullName>
    </alternativeName>
    <alternativeName>
        <fullName evidence="7">Peptidoglycan polymerization terminase</fullName>
    </alternativeName>
</protein>
<keyword evidence="1 7" id="KW-1003">Cell membrane</keyword>
<dbReference type="GO" id="GO:0005886">
    <property type="term" value="C:plasma membrane"/>
    <property type="evidence" value="ECO:0007669"/>
    <property type="project" value="UniProtKB-UniRule"/>
</dbReference>
<keyword evidence="9" id="KW-1185">Reference proteome</keyword>
<dbReference type="GO" id="GO:0009252">
    <property type="term" value="P:peptidoglycan biosynthetic process"/>
    <property type="evidence" value="ECO:0007669"/>
    <property type="project" value="UniProtKB-UniRule"/>
</dbReference>
<dbReference type="GO" id="GO:0008932">
    <property type="term" value="F:lytic endotransglycosylase activity"/>
    <property type="evidence" value="ECO:0007669"/>
    <property type="project" value="UniProtKB-UniRule"/>
</dbReference>
<proteinExistence type="inferred from homology"/>
<name>A0A6L3ZI24_9FLAO</name>
<evidence type="ECO:0000256" key="7">
    <source>
        <dbReference type="HAMAP-Rule" id="MF_02065"/>
    </source>
</evidence>
<organism evidence="8 9">
    <name type="scientific">Phaeocystidibacter marisrubri</name>
    <dbReference type="NCBI Taxonomy" id="1577780"/>
    <lineage>
        <taxon>Bacteria</taxon>
        <taxon>Pseudomonadati</taxon>
        <taxon>Bacteroidota</taxon>
        <taxon>Flavobacteriia</taxon>
        <taxon>Flavobacteriales</taxon>
        <taxon>Phaeocystidibacteraceae</taxon>
        <taxon>Phaeocystidibacter</taxon>
    </lineage>
</organism>
<keyword evidence="6 7" id="KW-0961">Cell wall biogenesis/degradation</keyword>
<keyword evidence="2 7" id="KW-0812">Transmembrane</keyword>
<accession>A0A6L3ZI24</accession>
<sequence>MMRKRILFFLGVFVVLAGSIVAVIGYDVLFESNFKGEPIEFFVHPNSELQDIVAALDSGLVDADSFEKWAELKGLPEKLKPGRYVFTEGMTNREMVNRLVAGIQTPTKLQFHHVIDFADLAGELARDLQADSVAFYLALNSDEIWGEHKVKAEYRLAYIVPNTYEVYWTTSPTDVVNRLITERDKFWNNTRVEKAKNLGLTPEEVATLASIVQSETYMTDEMSKVAGLYLNRLDKSIKLQADPTVKYAYEKANPDQPKVRRVLYGMLELDSPYNTYKYSGLPPGPLSIPEITAIEAVLNPEKHDYIFMCADPDRPGYHAFAKTVRQHARNAQRYQHSQWGN</sequence>
<dbReference type="OrthoDB" id="9814591at2"/>
<evidence type="ECO:0000313" key="9">
    <source>
        <dbReference type="Proteomes" id="UP000484164"/>
    </source>
</evidence>
<dbReference type="EC" id="4.2.2.29" evidence="7"/>
<evidence type="ECO:0000256" key="1">
    <source>
        <dbReference type="ARBA" id="ARBA00022475"/>
    </source>
</evidence>
<dbReference type="Gene3D" id="3.30.160.60">
    <property type="entry name" value="Classic Zinc Finger"/>
    <property type="match status" value="1"/>
</dbReference>
<dbReference type="Gene3D" id="3.30.1490.480">
    <property type="entry name" value="Endolytic murein transglycosylase"/>
    <property type="match status" value="1"/>
</dbReference>
<dbReference type="PANTHER" id="PTHR30518:SF2">
    <property type="entry name" value="ENDOLYTIC MUREIN TRANSGLYCOSYLASE"/>
    <property type="match status" value="1"/>
</dbReference>
<keyword evidence="5 7" id="KW-0456">Lyase</keyword>
<dbReference type="GO" id="GO:0071555">
    <property type="term" value="P:cell wall organization"/>
    <property type="evidence" value="ECO:0007669"/>
    <property type="project" value="UniProtKB-KW"/>
</dbReference>
<evidence type="ECO:0000256" key="4">
    <source>
        <dbReference type="ARBA" id="ARBA00023136"/>
    </source>
</evidence>
<feature type="site" description="Important for catalytic activity" evidence="7">
    <location>
        <position position="215"/>
    </location>
</feature>
<evidence type="ECO:0000256" key="6">
    <source>
        <dbReference type="ARBA" id="ARBA00023316"/>
    </source>
</evidence>
<dbReference type="InterPro" id="IPR003770">
    <property type="entry name" value="MLTG-like"/>
</dbReference>
<dbReference type="Proteomes" id="UP000484164">
    <property type="component" value="Unassembled WGS sequence"/>
</dbReference>
<comment type="similarity">
    <text evidence="7">Belongs to the transglycosylase MltG family.</text>
</comment>
<dbReference type="Pfam" id="PF02618">
    <property type="entry name" value="YceG"/>
    <property type="match status" value="1"/>
</dbReference>
<comment type="function">
    <text evidence="7">Functions as a peptidoglycan terminase that cleaves nascent peptidoglycan strands endolytically to terminate their elongation.</text>
</comment>
<dbReference type="RefSeq" id="WP_151692060.1">
    <property type="nucleotide sequence ID" value="NZ_BMGX01000002.1"/>
</dbReference>
<gene>
    <name evidence="7 8" type="primary">mltG</name>
    <name evidence="8" type="ORF">F8C82_03565</name>
</gene>
<dbReference type="HAMAP" id="MF_02065">
    <property type="entry name" value="MltG"/>
    <property type="match status" value="1"/>
</dbReference>
<evidence type="ECO:0000256" key="5">
    <source>
        <dbReference type="ARBA" id="ARBA00023239"/>
    </source>
</evidence>
<dbReference type="AlphaFoldDB" id="A0A6L3ZI24"/>
<comment type="caution">
    <text evidence="8">The sequence shown here is derived from an EMBL/GenBank/DDBJ whole genome shotgun (WGS) entry which is preliminary data.</text>
</comment>
<dbReference type="EMBL" id="WBVQ01000001">
    <property type="protein sequence ID" value="KAB2817487.1"/>
    <property type="molecule type" value="Genomic_DNA"/>
</dbReference>
<keyword evidence="4 7" id="KW-0472">Membrane</keyword>
<comment type="catalytic activity">
    <reaction evidence="7">
        <text>a peptidoglycan chain = a peptidoglycan chain with N-acetyl-1,6-anhydromuramyl-[peptide] at the reducing end + a peptidoglycan chain with N-acetylglucosamine at the non-reducing end.</text>
        <dbReference type="EC" id="4.2.2.29"/>
    </reaction>
</comment>